<dbReference type="Gene3D" id="3.30.2130.10">
    <property type="entry name" value="VC0802-like"/>
    <property type="match status" value="1"/>
</dbReference>
<organism evidence="1 2">
    <name type="scientific">Agromyces aurantiacus</name>
    <dbReference type="NCBI Taxonomy" id="165814"/>
    <lineage>
        <taxon>Bacteria</taxon>
        <taxon>Bacillati</taxon>
        <taxon>Actinomycetota</taxon>
        <taxon>Actinomycetes</taxon>
        <taxon>Micrococcales</taxon>
        <taxon>Microbacteriaceae</taxon>
        <taxon>Agromyces</taxon>
    </lineage>
</organism>
<dbReference type="Proteomes" id="UP001595960">
    <property type="component" value="Unassembled WGS sequence"/>
</dbReference>
<evidence type="ECO:0000313" key="2">
    <source>
        <dbReference type="Proteomes" id="UP001595960"/>
    </source>
</evidence>
<dbReference type="RefSeq" id="WP_204392439.1">
    <property type="nucleotide sequence ID" value="NZ_JAFBBW010000001.1"/>
</dbReference>
<sequence length="134" mass="13879">MRDLSLALEPRPGALADFGETLGAAGVSLEGGGVFGFDGVAIAHFLIGDHDVEAAVAALEAAGFGPATVSAVVALRLDQDRPGQLGAFTRRLGDAGIDIRVQYSDHDHRLILVVDPERHVDAARIAAAWARASA</sequence>
<name>A0ABV9R4X6_9MICO</name>
<gene>
    <name evidence="1" type="ORF">ACFPER_09580</name>
</gene>
<comment type="caution">
    <text evidence="1">The sequence shown here is derived from an EMBL/GenBank/DDBJ whole genome shotgun (WGS) entry which is preliminary data.</text>
</comment>
<evidence type="ECO:0000313" key="1">
    <source>
        <dbReference type="EMBL" id="MFC4829039.1"/>
    </source>
</evidence>
<dbReference type="EMBL" id="JBHSJC010000001">
    <property type="protein sequence ID" value="MFC4829039.1"/>
    <property type="molecule type" value="Genomic_DNA"/>
</dbReference>
<keyword evidence="2" id="KW-1185">Reference proteome</keyword>
<reference evidence="2" key="1">
    <citation type="journal article" date="2019" name="Int. J. Syst. Evol. Microbiol.">
        <title>The Global Catalogue of Microorganisms (GCM) 10K type strain sequencing project: providing services to taxonomists for standard genome sequencing and annotation.</title>
        <authorList>
            <consortium name="The Broad Institute Genomics Platform"/>
            <consortium name="The Broad Institute Genome Sequencing Center for Infectious Disease"/>
            <person name="Wu L."/>
            <person name="Ma J."/>
        </authorList>
    </citation>
    <scope>NUCLEOTIDE SEQUENCE [LARGE SCALE GENOMIC DNA]</scope>
    <source>
        <strain evidence="2">CGMCC 1.12192</strain>
    </source>
</reference>
<protein>
    <recommendedName>
        <fullName evidence="3">Amino acid-binding ACT domain-containing protein</fullName>
    </recommendedName>
</protein>
<proteinExistence type="predicted"/>
<accession>A0ABV9R4X6</accession>
<evidence type="ECO:0008006" key="3">
    <source>
        <dbReference type="Google" id="ProtNLM"/>
    </source>
</evidence>